<feature type="signal peptide" evidence="2">
    <location>
        <begin position="1"/>
        <end position="28"/>
    </location>
</feature>
<dbReference type="OrthoDB" id="163142at2"/>
<name>A0A2A6REA2_9CHLR</name>
<dbReference type="PROSITE" id="PS51257">
    <property type="entry name" value="PROKAR_LIPOPROTEIN"/>
    <property type="match status" value="1"/>
</dbReference>
<dbReference type="InterPro" id="IPR023365">
    <property type="entry name" value="Sortase_dom-sf"/>
</dbReference>
<evidence type="ECO:0000313" key="4">
    <source>
        <dbReference type="Proteomes" id="UP000220527"/>
    </source>
</evidence>
<evidence type="ECO:0008006" key="5">
    <source>
        <dbReference type="Google" id="ProtNLM"/>
    </source>
</evidence>
<comment type="caution">
    <text evidence="3">The sequence shown here is derived from an EMBL/GenBank/DDBJ whole genome shotgun (WGS) entry which is preliminary data.</text>
</comment>
<feature type="chain" id="PRO_5013400485" description="Sortase" evidence="2">
    <location>
        <begin position="29"/>
        <end position="230"/>
    </location>
</feature>
<gene>
    <name evidence="3" type="ORF">CJ255_19960</name>
</gene>
<protein>
    <recommendedName>
        <fullName evidence="5">Sortase</fullName>
    </recommendedName>
</protein>
<dbReference type="Pfam" id="PF04203">
    <property type="entry name" value="Sortase"/>
    <property type="match status" value="1"/>
</dbReference>
<keyword evidence="1" id="KW-0378">Hydrolase</keyword>
<dbReference type="Proteomes" id="UP000220527">
    <property type="component" value="Unassembled WGS sequence"/>
</dbReference>
<dbReference type="GO" id="GO:0016787">
    <property type="term" value="F:hydrolase activity"/>
    <property type="evidence" value="ECO:0007669"/>
    <property type="project" value="UniProtKB-KW"/>
</dbReference>
<proteinExistence type="predicted"/>
<sequence length="230" mass="24977">MLKRILNFSLLLLLLGGCGGTTSPQEQAVVVPTTVAPAPTAAPLATAVVLSAESVALIDQPLLEQPTAVPQQPTALPPSTTSEVGRPVRLVIDALELDREVLAVGLDEQRMPVVLDHDVAWYRYSATPGQGENIVLWGHVLRFRNTPDIPAPFARLHQLSPGDPITLYDDQGRSTTYRVTQQIQALPDQIEYMLPKGREQLTLITCIGDLVIDEAGVNMSHRLITLAEPE</sequence>
<dbReference type="RefSeq" id="WP_097645844.1">
    <property type="nucleotide sequence ID" value="NZ_NQWI01000160.1"/>
</dbReference>
<accession>A0A2A6REA2</accession>
<evidence type="ECO:0000256" key="2">
    <source>
        <dbReference type="SAM" id="SignalP"/>
    </source>
</evidence>
<organism evidence="3 4">
    <name type="scientific">Candidatus Viridilinea mediisalina</name>
    <dbReference type="NCBI Taxonomy" id="2024553"/>
    <lineage>
        <taxon>Bacteria</taxon>
        <taxon>Bacillati</taxon>
        <taxon>Chloroflexota</taxon>
        <taxon>Chloroflexia</taxon>
        <taxon>Chloroflexales</taxon>
        <taxon>Chloroflexineae</taxon>
        <taxon>Oscillochloridaceae</taxon>
        <taxon>Candidatus Viridilinea</taxon>
    </lineage>
</organism>
<dbReference type="InterPro" id="IPR042001">
    <property type="entry name" value="Sortase_F"/>
</dbReference>
<dbReference type="InterPro" id="IPR005754">
    <property type="entry name" value="Sortase"/>
</dbReference>
<dbReference type="Gene3D" id="2.40.260.10">
    <property type="entry name" value="Sortase"/>
    <property type="match status" value="1"/>
</dbReference>
<keyword evidence="4" id="KW-1185">Reference proteome</keyword>
<dbReference type="AlphaFoldDB" id="A0A2A6REA2"/>
<evidence type="ECO:0000256" key="1">
    <source>
        <dbReference type="ARBA" id="ARBA00022801"/>
    </source>
</evidence>
<dbReference type="CDD" id="cd05829">
    <property type="entry name" value="Sortase_F"/>
    <property type="match status" value="1"/>
</dbReference>
<keyword evidence="2" id="KW-0732">Signal</keyword>
<reference evidence="4" key="1">
    <citation type="submission" date="2017-08" db="EMBL/GenBank/DDBJ databases">
        <authorList>
            <person name="Grouzdev D.S."/>
            <person name="Gaisin V.A."/>
            <person name="Rysina M.S."/>
            <person name="Gorlenko V.M."/>
        </authorList>
    </citation>
    <scope>NUCLEOTIDE SEQUENCE [LARGE SCALE GENOMIC DNA]</scope>
    <source>
        <strain evidence="4">Kir15-3F</strain>
    </source>
</reference>
<dbReference type="SUPFAM" id="SSF63817">
    <property type="entry name" value="Sortase"/>
    <property type="match status" value="1"/>
</dbReference>
<dbReference type="EMBL" id="NQWI01000160">
    <property type="protein sequence ID" value="PDW00961.1"/>
    <property type="molecule type" value="Genomic_DNA"/>
</dbReference>
<evidence type="ECO:0000313" key="3">
    <source>
        <dbReference type="EMBL" id="PDW00961.1"/>
    </source>
</evidence>